<sequence>MELTMVAGWLNATLAGFDLAIFAGLHGLAEAAGWFFTPFFMLVSLFAEKGIGLFLVSAVLMLFKNTRKAGLCMFLAVLCGAVITNLVLKDLIARPRPFADEAGAIYGWWTFVGSPIETSFSFPSGHTTATMAAMTGLFLCLRSKARWLCFIPVALMGLSRSYLMVHYPSDVIAGVLAGAAGAGVAYLLVRALYRYFESHPENRICSFVLGFDVRGKRSDTTT</sequence>
<comment type="caution">
    <text evidence="3">The sequence shown here is derived from an EMBL/GenBank/DDBJ whole genome shotgun (WGS) entry which is preliminary data.</text>
</comment>
<dbReference type="InterPro" id="IPR000326">
    <property type="entry name" value="PAP2/HPO"/>
</dbReference>
<accession>A0ABV1JDZ3</accession>
<dbReference type="Pfam" id="PF01569">
    <property type="entry name" value="PAP2"/>
    <property type="match status" value="1"/>
</dbReference>
<feature type="domain" description="Phosphatidic acid phosphatase type 2/haloperoxidase" evidence="2">
    <location>
        <begin position="69"/>
        <end position="186"/>
    </location>
</feature>
<evidence type="ECO:0000313" key="4">
    <source>
        <dbReference type="Proteomes" id="UP001487305"/>
    </source>
</evidence>
<keyword evidence="1" id="KW-0472">Membrane</keyword>
<keyword evidence="1" id="KW-1133">Transmembrane helix</keyword>
<reference evidence="3 4" key="1">
    <citation type="submission" date="2024-04" db="EMBL/GenBank/DDBJ databases">
        <title>Human intestinal bacterial collection.</title>
        <authorList>
            <person name="Pauvert C."/>
            <person name="Hitch T.C.A."/>
            <person name="Clavel T."/>
        </authorList>
    </citation>
    <scope>NUCLEOTIDE SEQUENCE [LARGE SCALE GENOMIC DNA]</scope>
    <source>
        <strain evidence="3 4">CLA-KB-H42</strain>
    </source>
</reference>
<dbReference type="PANTHER" id="PTHR14969:SF13">
    <property type="entry name" value="AT30094P"/>
    <property type="match status" value="1"/>
</dbReference>
<gene>
    <name evidence="3" type="ORF">AAA083_09970</name>
</gene>
<feature type="transmembrane region" description="Helical" evidence="1">
    <location>
        <begin position="35"/>
        <end position="63"/>
    </location>
</feature>
<evidence type="ECO:0000259" key="2">
    <source>
        <dbReference type="SMART" id="SM00014"/>
    </source>
</evidence>
<dbReference type="EMBL" id="JBBNOP010000007">
    <property type="protein sequence ID" value="MEQ3363298.1"/>
    <property type="molecule type" value="Genomic_DNA"/>
</dbReference>
<dbReference type="SMART" id="SM00014">
    <property type="entry name" value="acidPPc"/>
    <property type="match status" value="1"/>
</dbReference>
<proteinExistence type="predicted"/>
<feature type="transmembrane region" description="Helical" evidence="1">
    <location>
        <begin position="70"/>
        <end position="88"/>
    </location>
</feature>
<name>A0ABV1JDZ3_9ACTN</name>
<feature type="transmembrane region" description="Helical" evidence="1">
    <location>
        <begin position="120"/>
        <end position="140"/>
    </location>
</feature>
<dbReference type="InterPro" id="IPR036938">
    <property type="entry name" value="PAP2/HPO_sf"/>
</dbReference>
<feature type="transmembrane region" description="Helical" evidence="1">
    <location>
        <begin position="7"/>
        <end position="29"/>
    </location>
</feature>
<feature type="transmembrane region" description="Helical" evidence="1">
    <location>
        <begin position="147"/>
        <end position="165"/>
    </location>
</feature>
<dbReference type="RefSeq" id="WP_349227579.1">
    <property type="nucleotide sequence ID" value="NZ_JBBNOP010000007.1"/>
</dbReference>
<dbReference type="PANTHER" id="PTHR14969">
    <property type="entry name" value="SPHINGOSINE-1-PHOSPHATE PHOSPHOHYDROLASE"/>
    <property type="match status" value="1"/>
</dbReference>
<evidence type="ECO:0000313" key="3">
    <source>
        <dbReference type="EMBL" id="MEQ3363298.1"/>
    </source>
</evidence>
<protein>
    <submittedName>
        <fullName evidence="3">Phosphatase PAP2 family protein</fullName>
    </submittedName>
</protein>
<organism evidence="3 4">
    <name type="scientific">Raoultibacter massiliensis</name>
    <dbReference type="NCBI Taxonomy" id="1852371"/>
    <lineage>
        <taxon>Bacteria</taxon>
        <taxon>Bacillati</taxon>
        <taxon>Actinomycetota</taxon>
        <taxon>Coriobacteriia</taxon>
        <taxon>Eggerthellales</taxon>
        <taxon>Eggerthellaceae</taxon>
        <taxon>Raoultibacter</taxon>
    </lineage>
</organism>
<dbReference type="Proteomes" id="UP001487305">
    <property type="component" value="Unassembled WGS sequence"/>
</dbReference>
<feature type="transmembrane region" description="Helical" evidence="1">
    <location>
        <begin position="171"/>
        <end position="193"/>
    </location>
</feature>
<evidence type="ECO:0000256" key="1">
    <source>
        <dbReference type="SAM" id="Phobius"/>
    </source>
</evidence>
<keyword evidence="4" id="KW-1185">Reference proteome</keyword>
<keyword evidence="1" id="KW-0812">Transmembrane</keyword>
<dbReference type="SUPFAM" id="SSF48317">
    <property type="entry name" value="Acid phosphatase/Vanadium-dependent haloperoxidase"/>
    <property type="match status" value="1"/>
</dbReference>
<dbReference type="Gene3D" id="1.20.144.10">
    <property type="entry name" value="Phosphatidic acid phosphatase type 2/haloperoxidase"/>
    <property type="match status" value="2"/>
</dbReference>